<dbReference type="PROSITE" id="PS50975">
    <property type="entry name" value="ATP_GRASP"/>
    <property type="match status" value="1"/>
</dbReference>
<keyword evidence="2" id="KW-0547">Nucleotide-binding</keyword>
<dbReference type="InterPro" id="IPR011761">
    <property type="entry name" value="ATP-grasp"/>
</dbReference>
<evidence type="ECO:0000256" key="1">
    <source>
        <dbReference type="ARBA" id="ARBA00022532"/>
    </source>
</evidence>
<dbReference type="GO" id="GO:0005524">
    <property type="term" value="F:ATP binding"/>
    <property type="evidence" value="ECO:0007669"/>
    <property type="project" value="UniProtKB-UniRule"/>
</dbReference>
<evidence type="ECO:0000313" key="4">
    <source>
        <dbReference type="EMBL" id="KER35977.1"/>
    </source>
</evidence>
<dbReference type="GO" id="GO:0046872">
    <property type="term" value="F:metal ion binding"/>
    <property type="evidence" value="ECO:0007669"/>
    <property type="project" value="InterPro"/>
</dbReference>
<dbReference type="SUPFAM" id="SSF51735">
    <property type="entry name" value="NAD(P)-binding Rossmann-fold domains"/>
    <property type="match status" value="1"/>
</dbReference>
<dbReference type="Proteomes" id="UP000028135">
    <property type="component" value="Unassembled WGS sequence"/>
</dbReference>
<keyword evidence="2" id="KW-0067">ATP-binding</keyword>
<dbReference type="Gene3D" id="3.40.50.261">
    <property type="entry name" value="Succinyl-CoA synthetase domains"/>
    <property type="match status" value="2"/>
</dbReference>
<sequence>MTNDVLGRTSAGALNLERLLRPRSIAIVGASANPGSTGRRVLANLERFSFSGEIHLVSRQGGEIAGRTSVTDIAALPMGVDLAVLAVPGTGVRDAVAQCVARGIGAAVVYASGFAEMGPEGRREQEEIARIAREGGLALVGPNCIGLTSFVDGTPLSFGIQQPAVINSPAVAILGQSGGMVGNIRLSCTARALPVSYTISTGNEAVLTINDFVAHIIDDSVTRVIAIFAEQLRDPQRFLALARDAFAAGKRIVLIHPGRSIRAQEAAASHTGSLATDHAVMQTLVTSAGVILVNGLDELTDVVELLLRTPDLPQQGPAILTESGAFKGLAADMCADLGLDLPDLSVKTGERLACILPAFAHISNPLDVTAQGLQQLDIYGHAVSALLADPAVGSVILVLMPGSPEFGLKVVEEILPSIAGAAKPVIYTLLGDNSPIAPEIAGRLREAGIAFFRSPERALRAVARLWSAARTRPLAPRDDCIVIDLPATTGVLPEHRGKALLREAGLPIPAGRLAVSAADAALAASEIDGPVALKAQSAVLTHKSDLGGVSLNLSDEASVLAAFETQTAAIAKHRPDVVLDGALVEAMAPRGHELVVSVRRDPDWGPVMMVGLGGVWIEALHDVAMLSPDSDRQDVLRALNGLKGGSILRGWRGEPAADLEAVVDTVVQLGRIIRGNPRIEEIEINPLSVRDAGHGATVLDALVTLS</sequence>
<dbReference type="InterPro" id="IPR003781">
    <property type="entry name" value="CoA-bd"/>
</dbReference>
<dbReference type="AlphaFoldDB" id="A0A8E1C282"/>
<dbReference type="SMART" id="SM00881">
    <property type="entry name" value="CoA_binding"/>
    <property type="match status" value="1"/>
</dbReference>
<dbReference type="GO" id="GO:0006099">
    <property type="term" value="P:tricarboxylic acid cycle"/>
    <property type="evidence" value="ECO:0007669"/>
    <property type="project" value="UniProtKB-KW"/>
</dbReference>
<dbReference type="InterPro" id="IPR013815">
    <property type="entry name" value="ATP_grasp_subdomain_1"/>
</dbReference>
<dbReference type="Pfam" id="PF13549">
    <property type="entry name" value="ATP-grasp_5"/>
    <property type="match status" value="1"/>
</dbReference>
<gene>
    <name evidence="4" type="ORF">AL00_13070</name>
</gene>
<dbReference type="PANTHER" id="PTHR42793:SF1">
    <property type="entry name" value="PEPTIDYL-LYSINE N-ACETYLTRANSFERASE PATZ"/>
    <property type="match status" value="1"/>
</dbReference>
<dbReference type="InterPro" id="IPR016102">
    <property type="entry name" value="Succinyl-CoA_synth-like"/>
</dbReference>
<dbReference type="InterPro" id="IPR036291">
    <property type="entry name" value="NAD(P)-bd_dom_sf"/>
</dbReference>
<evidence type="ECO:0000256" key="2">
    <source>
        <dbReference type="PROSITE-ProRule" id="PRU00409"/>
    </source>
</evidence>
<dbReference type="InterPro" id="IPR032875">
    <property type="entry name" value="Succ_CoA_lig_flav_dom"/>
</dbReference>
<evidence type="ECO:0000259" key="3">
    <source>
        <dbReference type="PROSITE" id="PS50975"/>
    </source>
</evidence>
<dbReference type="EMBL" id="JANF02000061">
    <property type="protein sequence ID" value="KER35977.1"/>
    <property type="molecule type" value="Genomic_DNA"/>
</dbReference>
<reference evidence="4 5" key="1">
    <citation type="submission" date="2014-05" db="EMBL/GenBank/DDBJ databases">
        <title>Genome Announcement of Sphingobium lucknowense F2.</title>
        <authorList>
            <person name="Lal R."/>
            <person name="Negi V."/>
            <person name="Lata P."/>
            <person name="Sangwan N."/>
            <person name="Gupta S.K."/>
            <person name="Rao D.L.N."/>
            <person name="Das S."/>
        </authorList>
    </citation>
    <scope>NUCLEOTIDE SEQUENCE [LARGE SCALE GENOMIC DNA]</scope>
    <source>
        <strain evidence="4 5">F2</strain>
    </source>
</reference>
<accession>A0A8E1C282</accession>
<protein>
    <submittedName>
        <fullName evidence="4">Acyl-CoA synthetase</fullName>
    </submittedName>
</protein>
<dbReference type="SUPFAM" id="SSF56059">
    <property type="entry name" value="Glutathione synthetase ATP-binding domain-like"/>
    <property type="match status" value="1"/>
</dbReference>
<dbReference type="PANTHER" id="PTHR42793">
    <property type="entry name" value="COA BINDING DOMAIN CONTAINING PROTEIN"/>
    <property type="match status" value="1"/>
</dbReference>
<evidence type="ECO:0000313" key="5">
    <source>
        <dbReference type="Proteomes" id="UP000028135"/>
    </source>
</evidence>
<dbReference type="Gene3D" id="3.30.470.20">
    <property type="entry name" value="ATP-grasp fold, B domain"/>
    <property type="match status" value="1"/>
</dbReference>
<proteinExistence type="predicted"/>
<organism evidence="4 5">
    <name type="scientific">Sphingobium indicum F2</name>
    <dbReference type="NCBI Taxonomy" id="1450518"/>
    <lineage>
        <taxon>Bacteria</taxon>
        <taxon>Pseudomonadati</taxon>
        <taxon>Pseudomonadota</taxon>
        <taxon>Alphaproteobacteria</taxon>
        <taxon>Sphingomonadales</taxon>
        <taxon>Sphingomonadaceae</taxon>
        <taxon>Sphingobium</taxon>
    </lineage>
</organism>
<name>A0A8E1C282_9SPHN</name>
<dbReference type="Gene3D" id="3.40.50.720">
    <property type="entry name" value="NAD(P)-binding Rossmann-like Domain"/>
    <property type="match status" value="1"/>
</dbReference>
<dbReference type="Pfam" id="PF13607">
    <property type="entry name" value="Succ_CoA_lig"/>
    <property type="match status" value="1"/>
</dbReference>
<dbReference type="Gene3D" id="3.30.1490.20">
    <property type="entry name" value="ATP-grasp fold, A domain"/>
    <property type="match status" value="1"/>
</dbReference>
<dbReference type="Pfam" id="PF13380">
    <property type="entry name" value="CoA_binding_2"/>
    <property type="match status" value="1"/>
</dbReference>
<keyword evidence="1" id="KW-0816">Tricarboxylic acid cycle</keyword>
<dbReference type="SUPFAM" id="SSF52210">
    <property type="entry name" value="Succinyl-CoA synthetase domains"/>
    <property type="match status" value="2"/>
</dbReference>
<feature type="domain" description="ATP-grasp" evidence="3">
    <location>
        <begin position="498"/>
        <end position="535"/>
    </location>
</feature>
<comment type="caution">
    <text evidence="4">The sequence shown here is derived from an EMBL/GenBank/DDBJ whole genome shotgun (WGS) entry which is preliminary data.</text>
</comment>